<reference evidence="9" key="1">
    <citation type="submission" date="2022-11" db="UniProtKB">
        <authorList>
            <consortium name="WormBaseParasite"/>
        </authorList>
    </citation>
    <scope>IDENTIFICATION</scope>
</reference>
<sequence length="85" mass="9475">MGELDDGKNSVISEAKHFRYKMIDYLGVVAIIFFYLLILIVGIWAGRKAKNVNSMIEGEQTEEVMLAGRNIGTIVGIFTMTGTFK</sequence>
<dbReference type="GO" id="GO:0008292">
    <property type="term" value="P:acetylcholine biosynthetic process"/>
    <property type="evidence" value="ECO:0007669"/>
    <property type="project" value="TreeGrafter"/>
</dbReference>
<keyword evidence="7" id="KW-0812">Transmembrane</keyword>
<keyword evidence="1" id="KW-0813">Transport</keyword>
<keyword evidence="7" id="KW-1133">Transmembrane helix</keyword>
<dbReference type="Proteomes" id="UP000887569">
    <property type="component" value="Unplaced"/>
</dbReference>
<dbReference type="WBParaSite" id="PgR028_g023_t01">
    <property type="protein sequence ID" value="PgR028_g023_t01"/>
    <property type="gene ID" value="PgR028_g023"/>
</dbReference>
<dbReference type="GO" id="GO:0005307">
    <property type="term" value="F:choline:sodium symporter activity"/>
    <property type="evidence" value="ECO:0007669"/>
    <property type="project" value="TreeGrafter"/>
</dbReference>
<evidence type="ECO:0000256" key="4">
    <source>
        <dbReference type="ARBA" id="ARBA00023065"/>
    </source>
</evidence>
<dbReference type="PANTHER" id="PTHR45897">
    <property type="entry name" value="HIGH-AFFINITY CHOLINE TRANSPORTER 1"/>
    <property type="match status" value="1"/>
</dbReference>
<keyword evidence="5" id="KW-0325">Glycoprotein</keyword>
<dbReference type="InterPro" id="IPR001734">
    <property type="entry name" value="Na/solute_symporter"/>
</dbReference>
<dbReference type="PANTHER" id="PTHR45897:SF4">
    <property type="entry name" value="HIGH-AFFINITY CHOLINE TRANSPORTER 1"/>
    <property type="match status" value="1"/>
</dbReference>
<evidence type="ECO:0000256" key="2">
    <source>
        <dbReference type="ARBA" id="ARBA00022847"/>
    </source>
</evidence>
<keyword evidence="6" id="KW-0739">Sodium transport</keyword>
<evidence type="ECO:0000313" key="8">
    <source>
        <dbReference type="Proteomes" id="UP000887569"/>
    </source>
</evidence>
<evidence type="ECO:0000256" key="3">
    <source>
        <dbReference type="ARBA" id="ARBA00023053"/>
    </source>
</evidence>
<keyword evidence="4" id="KW-0406">Ion transport</keyword>
<evidence type="ECO:0000313" key="9">
    <source>
        <dbReference type="WBParaSite" id="PgR028_g023_t01"/>
    </source>
</evidence>
<keyword evidence="3" id="KW-0915">Sodium</keyword>
<evidence type="ECO:0000256" key="6">
    <source>
        <dbReference type="ARBA" id="ARBA00023201"/>
    </source>
</evidence>
<organism evidence="8 9">
    <name type="scientific">Parascaris univalens</name>
    <name type="common">Nematode worm</name>
    <dbReference type="NCBI Taxonomy" id="6257"/>
    <lineage>
        <taxon>Eukaryota</taxon>
        <taxon>Metazoa</taxon>
        <taxon>Ecdysozoa</taxon>
        <taxon>Nematoda</taxon>
        <taxon>Chromadorea</taxon>
        <taxon>Rhabditida</taxon>
        <taxon>Spirurina</taxon>
        <taxon>Ascaridomorpha</taxon>
        <taxon>Ascaridoidea</taxon>
        <taxon>Ascarididae</taxon>
        <taxon>Parascaris</taxon>
    </lineage>
</organism>
<evidence type="ECO:0000256" key="7">
    <source>
        <dbReference type="SAM" id="Phobius"/>
    </source>
</evidence>
<feature type="transmembrane region" description="Helical" evidence="7">
    <location>
        <begin position="25"/>
        <end position="45"/>
    </location>
</feature>
<keyword evidence="8" id="KW-1185">Reference proteome</keyword>
<proteinExistence type="predicted"/>
<dbReference type="InterPro" id="IPR052244">
    <property type="entry name" value="Choline_transporter"/>
</dbReference>
<name>A0A915B5T7_PARUN</name>
<evidence type="ECO:0000256" key="5">
    <source>
        <dbReference type="ARBA" id="ARBA00023180"/>
    </source>
</evidence>
<evidence type="ECO:0000256" key="1">
    <source>
        <dbReference type="ARBA" id="ARBA00022448"/>
    </source>
</evidence>
<keyword evidence="7" id="KW-0472">Membrane</keyword>
<dbReference type="GO" id="GO:0005886">
    <property type="term" value="C:plasma membrane"/>
    <property type="evidence" value="ECO:0007669"/>
    <property type="project" value="TreeGrafter"/>
</dbReference>
<keyword evidence="2" id="KW-0769">Symport</keyword>
<dbReference type="PROSITE" id="PS50283">
    <property type="entry name" value="NA_SOLUT_SYMP_3"/>
    <property type="match status" value="1"/>
</dbReference>
<accession>A0A915B5T7</accession>
<protein>
    <submittedName>
        <fullName evidence="9">Uncharacterized protein</fullName>
    </submittedName>
</protein>
<dbReference type="AlphaFoldDB" id="A0A915B5T7"/>